<keyword evidence="2" id="KW-0472">Membrane</keyword>
<evidence type="ECO:0000256" key="4">
    <source>
        <dbReference type="ARBA" id="ARBA00023237"/>
    </source>
</evidence>
<evidence type="ECO:0000313" key="10">
    <source>
        <dbReference type="Proteomes" id="UP000288096"/>
    </source>
</evidence>
<evidence type="ECO:0000313" key="9">
    <source>
        <dbReference type="EMBL" id="GBC59699.1"/>
    </source>
</evidence>
<dbReference type="GO" id="GO:1990063">
    <property type="term" value="C:Bam protein complex"/>
    <property type="evidence" value="ECO:0007669"/>
    <property type="project" value="TreeGrafter"/>
</dbReference>
<dbReference type="OrthoDB" id="9781894at2"/>
<dbReference type="EMBL" id="BEXT01000001">
    <property type="protein sequence ID" value="GBC59699.1"/>
    <property type="molecule type" value="Genomic_DNA"/>
</dbReference>
<evidence type="ECO:0000256" key="3">
    <source>
        <dbReference type="ARBA" id="ARBA00023139"/>
    </source>
</evidence>
<gene>
    <name evidence="9" type="ORF">DENIS_0640</name>
</gene>
<evidence type="ECO:0000256" key="1">
    <source>
        <dbReference type="ARBA" id="ARBA00022729"/>
    </source>
</evidence>
<dbReference type="RefSeq" id="WP_124327191.1">
    <property type="nucleotide sequence ID" value="NZ_BEXT01000001.1"/>
</dbReference>
<dbReference type="NCBIfam" id="TIGR03302">
    <property type="entry name" value="OM_YfiO"/>
    <property type="match status" value="1"/>
</dbReference>
<reference evidence="10" key="2">
    <citation type="submission" date="2019-01" db="EMBL/GenBank/DDBJ databases">
        <title>Genome sequence of Desulfonema ishimotonii strain Tokyo 01.</title>
        <authorList>
            <person name="Fukui M."/>
        </authorList>
    </citation>
    <scope>NUCLEOTIDE SEQUENCE [LARGE SCALE GENOMIC DNA]</scope>
    <source>
        <strain evidence="10">Tokyo 01</strain>
    </source>
</reference>
<sequence length="221" mass="25733">MRKIVFLCVIASLMLSGCALFQPRDEKSAEELVGDGMDSYETGKYRKAIESFENLKDWYPFSKYASLAELKIADAYFQLEEYQEAIFAYEEFESLHPRNEAIPYVIYQIGSCHFEQMDSVDRDQSVVQKALDTYNRIMRQFPDNTYAVKAGERIRECQKSLAGHEFYVGLFYYKNKKYKPALRRFEAVLSDYPDVGIHEQALRYITLCKQSIAAQHPEKGK</sequence>
<dbReference type="PROSITE" id="PS51257">
    <property type="entry name" value="PROKAR_LIPOPROTEIN"/>
    <property type="match status" value="1"/>
</dbReference>
<evidence type="ECO:0000259" key="8">
    <source>
        <dbReference type="Pfam" id="PF13525"/>
    </source>
</evidence>
<reference evidence="10" key="1">
    <citation type="submission" date="2017-11" db="EMBL/GenBank/DDBJ databases">
        <authorList>
            <person name="Watanabe M."/>
            <person name="Kojima H."/>
        </authorList>
    </citation>
    <scope>NUCLEOTIDE SEQUENCE [LARGE SCALE GENOMIC DNA]</scope>
    <source>
        <strain evidence="10">Tokyo 01</strain>
    </source>
</reference>
<dbReference type="PANTHER" id="PTHR37423:SF1">
    <property type="entry name" value="OUTER MEMBRANE PROTEIN ASSEMBLY FACTOR BAMD"/>
    <property type="match status" value="1"/>
</dbReference>
<keyword evidence="3" id="KW-0564">Palmitate</keyword>
<dbReference type="HAMAP" id="MF_00922">
    <property type="entry name" value="OM_assembly_BamD"/>
    <property type="match status" value="1"/>
</dbReference>
<keyword evidence="1 7" id="KW-0732">Signal</keyword>
<feature type="domain" description="Outer membrane lipoprotein BamD-like" evidence="8">
    <location>
        <begin position="26"/>
        <end position="206"/>
    </location>
</feature>
<dbReference type="InterPro" id="IPR019734">
    <property type="entry name" value="TPR_rpt"/>
</dbReference>
<keyword evidence="5" id="KW-0449">Lipoprotein</keyword>
<keyword evidence="4" id="KW-0998">Cell outer membrane</keyword>
<evidence type="ECO:0000256" key="6">
    <source>
        <dbReference type="PROSITE-ProRule" id="PRU00339"/>
    </source>
</evidence>
<feature type="chain" id="PRO_5019594920" evidence="7">
    <location>
        <begin position="22"/>
        <end position="221"/>
    </location>
</feature>
<evidence type="ECO:0000256" key="5">
    <source>
        <dbReference type="ARBA" id="ARBA00023288"/>
    </source>
</evidence>
<dbReference type="AlphaFoldDB" id="A0A401FRU7"/>
<evidence type="ECO:0000256" key="7">
    <source>
        <dbReference type="SAM" id="SignalP"/>
    </source>
</evidence>
<evidence type="ECO:0000256" key="2">
    <source>
        <dbReference type="ARBA" id="ARBA00023136"/>
    </source>
</evidence>
<dbReference type="Pfam" id="PF13525">
    <property type="entry name" value="YfiO"/>
    <property type="match status" value="1"/>
</dbReference>
<dbReference type="Gene3D" id="1.25.40.10">
    <property type="entry name" value="Tetratricopeptide repeat domain"/>
    <property type="match status" value="1"/>
</dbReference>
<feature type="repeat" description="TPR" evidence="6">
    <location>
        <begin position="66"/>
        <end position="99"/>
    </location>
</feature>
<name>A0A401FRU7_9BACT</name>
<keyword evidence="10" id="KW-1185">Reference proteome</keyword>
<dbReference type="PANTHER" id="PTHR37423">
    <property type="entry name" value="SOLUBLE LYTIC MUREIN TRANSGLYCOSYLASE-RELATED"/>
    <property type="match status" value="1"/>
</dbReference>
<dbReference type="InterPro" id="IPR039565">
    <property type="entry name" value="BamD-like"/>
</dbReference>
<keyword evidence="6" id="KW-0802">TPR repeat</keyword>
<dbReference type="Proteomes" id="UP000288096">
    <property type="component" value="Unassembled WGS sequence"/>
</dbReference>
<dbReference type="SUPFAM" id="SSF48452">
    <property type="entry name" value="TPR-like"/>
    <property type="match status" value="1"/>
</dbReference>
<dbReference type="PROSITE" id="PS50005">
    <property type="entry name" value="TPR"/>
    <property type="match status" value="1"/>
</dbReference>
<proteinExistence type="inferred from homology"/>
<protein>
    <submittedName>
        <fullName evidence="9">Outer membrane protein assembly factor BamD</fullName>
    </submittedName>
</protein>
<organism evidence="9 10">
    <name type="scientific">Desulfonema ishimotonii</name>
    <dbReference type="NCBI Taxonomy" id="45657"/>
    <lineage>
        <taxon>Bacteria</taxon>
        <taxon>Pseudomonadati</taxon>
        <taxon>Thermodesulfobacteriota</taxon>
        <taxon>Desulfobacteria</taxon>
        <taxon>Desulfobacterales</taxon>
        <taxon>Desulfococcaceae</taxon>
        <taxon>Desulfonema</taxon>
    </lineage>
</organism>
<dbReference type="InterPro" id="IPR017689">
    <property type="entry name" value="BamD"/>
</dbReference>
<comment type="caution">
    <text evidence="9">The sequence shown here is derived from an EMBL/GenBank/DDBJ whole genome shotgun (WGS) entry which is preliminary data.</text>
</comment>
<dbReference type="InterPro" id="IPR011990">
    <property type="entry name" value="TPR-like_helical_dom_sf"/>
</dbReference>
<feature type="signal peptide" evidence="7">
    <location>
        <begin position="1"/>
        <end position="21"/>
    </location>
</feature>
<dbReference type="GO" id="GO:0051205">
    <property type="term" value="P:protein insertion into membrane"/>
    <property type="evidence" value="ECO:0007669"/>
    <property type="project" value="TreeGrafter"/>
</dbReference>
<accession>A0A401FRU7</accession>